<name>A0A1D1UZD0_RAMVA</name>
<dbReference type="STRING" id="947166.A0A1D1UZD0"/>
<dbReference type="InterPro" id="IPR051176">
    <property type="entry name" value="Cent_Immune-Sig_Mod"/>
</dbReference>
<feature type="domain" description="FHA" evidence="4">
    <location>
        <begin position="26"/>
        <end position="81"/>
    </location>
</feature>
<gene>
    <name evidence="5" type="primary">RvY_05032-1</name>
    <name evidence="5" type="synonym">RvY_05032.1</name>
    <name evidence="5" type="ORF">RvY_05032</name>
</gene>
<reference evidence="5 6" key="1">
    <citation type="journal article" date="2016" name="Nat. Commun.">
        <title>Extremotolerant tardigrade genome and improved radiotolerance of human cultured cells by tardigrade-unique protein.</title>
        <authorList>
            <person name="Hashimoto T."/>
            <person name="Horikawa D.D."/>
            <person name="Saito Y."/>
            <person name="Kuwahara H."/>
            <person name="Kozuka-Hata H."/>
            <person name="Shin-I T."/>
            <person name="Minakuchi Y."/>
            <person name="Ohishi K."/>
            <person name="Motoyama A."/>
            <person name="Aizu T."/>
            <person name="Enomoto A."/>
            <person name="Kondo K."/>
            <person name="Tanaka S."/>
            <person name="Hara Y."/>
            <person name="Koshikawa S."/>
            <person name="Sagara H."/>
            <person name="Miura T."/>
            <person name="Yokobori S."/>
            <person name="Miyagawa K."/>
            <person name="Suzuki Y."/>
            <person name="Kubo T."/>
            <person name="Oyama M."/>
            <person name="Kohara Y."/>
            <person name="Fujiyama A."/>
            <person name="Arakawa K."/>
            <person name="Katayama T."/>
            <person name="Toyoda A."/>
            <person name="Kunieda T."/>
        </authorList>
    </citation>
    <scope>NUCLEOTIDE SEQUENCE [LARGE SCALE GENOMIC DNA]</scope>
    <source>
        <strain evidence="5 6">YOKOZUNA-1</strain>
    </source>
</reference>
<feature type="compositionally biased region" description="Low complexity" evidence="2">
    <location>
        <begin position="84"/>
        <end position="98"/>
    </location>
</feature>
<keyword evidence="3" id="KW-0472">Membrane</keyword>
<dbReference type="AlphaFoldDB" id="A0A1D1UZD0"/>
<evidence type="ECO:0000313" key="5">
    <source>
        <dbReference type="EMBL" id="GAU93032.1"/>
    </source>
</evidence>
<dbReference type="PROSITE" id="PS50006">
    <property type="entry name" value="FHA_DOMAIN"/>
    <property type="match status" value="1"/>
</dbReference>
<dbReference type="CDD" id="cd22679">
    <property type="entry name" value="FHA_SLMAP"/>
    <property type="match status" value="1"/>
</dbReference>
<dbReference type="PANTHER" id="PTHR15715">
    <property type="entry name" value="CENTROSOMAL PROTEIN OF 170 KDA"/>
    <property type="match status" value="1"/>
</dbReference>
<comment type="caution">
    <text evidence="5">The sequence shown here is derived from an EMBL/GenBank/DDBJ whole genome shotgun (WGS) entry which is preliminary data.</text>
</comment>
<feature type="region of interest" description="Disordered" evidence="2">
    <location>
        <begin position="455"/>
        <end position="479"/>
    </location>
</feature>
<feature type="compositionally biased region" description="Basic and acidic residues" evidence="2">
    <location>
        <begin position="544"/>
        <end position="563"/>
    </location>
</feature>
<feature type="compositionally biased region" description="Basic and acidic residues" evidence="2">
    <location>
        <begin position="646"/>
        <end position="663"/>
    </location>
</feature>
<dbReference type="SUPFAM" id="SSF49879">
    <property type="entry name" value="SMAD/FHA domain"/>
    <property type="match status" value="1"/>
</dbReference>
<dbReference type="SMART" id="SM00240">
    <property type="entry name" value="FHA"/>
    <property type="match status" value="1"/>
</dbReference>
<feature type="transmembrane region" description="Helical" evidence="3">
    <location>
        <begin position="720"/>
        <end position="741"/>
    </location>
</feature>
<keyword evidence="6" id="KW-1185">Reference proteome</keyword>
<dbReference type="Pfam" id="PF00498">
    <property type="entry name" value="FHA"/>
    <property type="match status" value="1"/>
</dbReference>
<dbReference type="Gene3D" id="2.60.200.20">
    <property type="match status" value="1"/>
</dbReference>
<feature type="region of interest" description="Disordered" evidence="2">
    <location>
        <begin position="537"/>
        <end position="600"/>
    </location>
</feature>
<keyword evidence="3" id="KW-0812">Transmembrane</keyword>
<feature type="coiled-coil region" evidence="1">
    <location>
        <begin position="339"/>
        <end position="373"/>
    </location>
</feature>
<dbReference type="EMBL" id="BDGG01000002">
    <property type="protein sequence ID" value="GAU93032.1"/>
    <property type="molecule type" value="Genomic_DNA"/>
</dbReference>
<feature type="compositionally biased region" description="Acidic residues" evidence="2">
    <location>
        <begin position="460"/>
        <end position="472"/>
    </location>
</feature>
<dbReference type="Proteomes" id="UP000186922">
    <property type="component" value="Unassembled WGS sequence"/>
</dbReference>
<dbReference type="PANTHER" id="PTHR15715:SF37">
    <property type="entry name" value="LD47843P"/>
    <property type="match status" value="1"/>
</dbReference>
<evidence type="ECO:0000256" key="2">
    <source>
        <dbReference type="SAM" id="MobiDB-lite"/>
    </source>
</evidence>
<feature type="compositionally biased region" description="Basic and acidic residues" evidence="2">
    <location>
        <begin position="99"/>
        <end position="109"/>
    </location>
</feature>
<organism evidence="5 6">
    <name type="scientific">Ramazzottius varieornatus</name>
    <name type="common">Water bear</name>
    <name type="synonym">Tardigrade</name>
    <dbReference type="NCBI Taxonomy" id="947166"/>
    <lineage>
        <taxon>Eukaryota</taxon>
        <taxon>Metazoa</taxon>
        <taxon>Ecdysozoa</taxon>
        <taxon>Tardigrada</taxon>
        <taxon>Eutardigrada</taxon>
        <taxon>Parachela</taxon>
        <taxon>Hypsibioidea</taxon>
        <taxon>Ramazzottiidae</taxon>
        <taxon>Ramazzottius</taxon>
    </lineage>
</organism>
<protein>
    <submittedName>
        <fullName evidence="5">Sarcolemmal membrane-associated protein</fullName>
    </submittedName>
</protein>
<dbReference type="OrthoDB" id="687730at2759"/>
<evidence type="ECO:0000313" key="6">
    <source>
        <dbReference type="Proteomes" id="UP000186922"/>
    </source>
</evidence>
<feature type="region of interest" description="Disordered" evidence="2">
    <location>
        <begin position="75"/>
        <end position="109"/>
    </location>
</feature>
<evidence type="ECO:0000256" key="3">
    <source>
        <dbReference type="SAM" id="Phobius"/>
    </source>
</evidence>
<keyword evidence="3" id="KW-1133">Transmembrane helix</keyword>
<feature type="region of interest" description="Disordered" evidence="2">
    <location>
        <begin position="635"/>
        <end position="676"/>
    </location>
</feature>
<accession>A0A1D1UZD0</accession>
<dbReference type="InterPro" id="IPR008984">
    <property type="entry name" value="SMAD_FHA_dom_sf"/>
</dbReference>
<sequence>MAKIILQHRAPSHPFNEREIIVTAPVKIGRAVQGCKPGSDNGYFNCKVLSRNHAILWYEDGKFFLQDTQSSNGTFVNNQKLPAGTSQSSSSSTGSQGTLKEDPRNDGRKEIFSGDVLQFGVEVVEQAKKGVQPVTHGCILANIKAYHADGTEIKAPPSKYSIVPPPSEGAKGIDLPEGNLPKLTAHEIYELQAVLQEAHHRELVLETKLNALNKILAAMESKDSWNATFQEDLLLSKIQYLQGQLQLHENQSKAKPNMKLSLNKKDGASPVPATFENGDVKIENDEKPLPTLTEQTLDRKFNSDDYKIELMTEWKNMLAERERFEVIAKEAIQRALSEKLEASKALVVAEERLSQVENECDDLKVLCEKTQKDLLQLVDKFATQCQTLDKMAQTYQESERVKIECLEALKEQKSHLLQELDSVQLKLAEGKSMFDKLRRENIKLTKRLEGVAHSDVNGAVDEDDNSDEEEPALEQHPLTKQDQLAAAKAAKASNRLVLADKNFAEVMKEIQRMEEFNAVLDGEHIIAYENDQELAAPADNDYPYTKHEPAGDGDRVPGKRSSNDKSYVTDDISFESHPAADTQLNSTYDKPNKKSVRSADASDAEIEQFLEGNRQLTELVSKLQAELEAEREQVRLLSVPNTPHGKLSDAVENRYSEDSKEQEGQDTSESTRTGKFDSDKAQAEFLGLFDELTNTVASFRSSTEPAASPTFTSVVAQQDTSMLCSFFFLVVWMVFLAYFGAQH</sequence>
<evidence type="ECO:0000259" key="4">
    <source>
        <dbReference type="PROSITE" id="PS50006"/>
    </source>
</evidence>
<evidence type="ECO:0000256" key="1">
    <source>
        <dbReference type="SAM" id="Coils"/>
    </source>
</evidence>
<keyword evidence="1" id="KW-0175">Coiled coil</keyword>
<feature type="coiled-coil region" evidence="1">
    <location>
        <begin position="606"/>
        <end position="633"/>
    </location>
</feature>
<proteinExistence type="predicted"/>
<dbReference type="InterPro" id="IPR000253">
    <property type="entry name" value="FHA_dom"/>
</dbReference>